<accession>A0ACC1SZQ5</accession>
<gene>
    <name evidence="1" type="ORF">NM688_g5168</name>
</gene>
<name>A0ACC1SZQ5_9APHY</name>
<dbReference type="Proteomes" id="UP001148662">
    <property type="component" value="Unassembled WGS sequence"/>
</dbReference>
<reference evidence="1" key="1">
    <citation type="submission" date="2022-07" db="EMBL/GenBank/DDBJ databases">
        <title>Genome Sequence of Phlebia brevispora.</title>
        <authorList>
            <person name="Buettner E."/>
        </authorList>
    </citation>
    <scope>NUCLEOTIDE SEQUENCE</scope>
    <source>
        <strain evidence="1">MPL23</strain>
    </source>
</reference>
<keyword evidence="2" id="KW-1185">Reference proteome</keyword>
<evidence type="ECO:0000313" key="2">
    <source>
        <dbReference type="Proteomes" id="UP001148662"/>
    </source>
</evidence>
<proteinExistence type="predicted"/>
<dbReference type="EMBL" id="JANHOG010000930">
    <property type="protein sequence ID" value="KAJ3549517.1"/>
    <property type="molecule type" value="Genomic_DNA"/>
</dbReference>
<comment type="caution">
    <text evidence="1">The sequence shown here is derived from an EMBL/GenBank/DDBJ whole genome shotgun (WGS) entry which is preliminary data.</text>
</comment>
<evidence type="ECO:0000313" key="1">
    <source>
        <dbReference type="EMBL" id="KAJ3549517.1"/>
    </source>
</evidence>
<protein>
    <submittedName>
        <fullName evidence="1">Uncharacterized protein</fullName>
    </submittedName>
</protein>
<organism evidence="1 2">
    <name type="scientific">Phlebia brevispora</name>
    <dbReference type="NCBI Taxonomy" id="194682"/>
    <lineage>
        <taxon>Eukaryota</taxon>
        <taxon>Fungi</taxon>
        <taxon>Dikarya</taxon>
        <taxon>Basidiomycota</taxon>
        <taxon>Agaricomycotina</taxon>
        <taxon>Agaricomycetes</taxon>
        <taxon>Polyporales</taxon>
        <taxon>Meruliaceae</taxon>
        <taxon>Phlebia</taxon>
    </lineage>
</organism>
<sequence>MSSSDEKSSDSLHNYDIHEEIGHGGTSVVYLATSRRGRMRNRLVAVKKIVLSNNPESAAHLGTSTTLHLSLCHPSIVSLLSVFTAGVEQYHILELCINGTLQEFLLSRNPPVLHESELRGVVKTLADVLTYLRRGCIVHRDIKPSNILLNETFRVKLSDFGLAVRLPSWAASVSDACGSPNYVSPEIVARRPHGLATDLWSLGCVIVTCLSGIPAFDAPSIQEVFANILSASYDLPAKLSPEAKNLVSSLLRIEPQSRITSDQISFHPFLDPSLPVQPLTNKSSEHTSISSSAPPAKSGSTGTKHPKPFPRRASCLEITSHNIGPTNVDWCHVQLQAARSTRSTSSPISDLNTDSPKRLQPSRIPFANKINSRSDTVRFSDWRLSTASLNFRSAHARNISSAPQSRAPSVLSDRARLDPQAMTLDPDCDSEAATSVFSDEPSQKHLHFPQQFRPASAPLDIPCRPFARATARLDPNARTPVLSPSSSGSFGGTSSDLGSVLENNRPMLLPLDVPYDKCKLTEGKQIRVQGTLMADVKDNTLQPASFECPRPTLPVIPQQMLKQPSTIFERQNHATLQARGTHMDAPPLDH</sequence>